<dbReference type="RefSeq" id="WP_246510882.1">
    <property type="nucleotide sequence ID" value="NZ_JACHIN010000030.1"/>
</dbReference>
<dbReference type="AlphaFoldDB" id="A0A7W8AG01"/>
<feature type="region of interest" description="Disordered" evidence="1">
    <location>
        <begin position="71"/>
        <end position="93"/>
    </location>
</feature>
<evidence type="ECO:0000256" key="1">
    <source>
        <dbReference type="SAM" id="MobiDB-lite"/>
    </source>
</evidence>
<comment type="caution">
    <text evidence="2">The sequence shown here is derived from an EMBL/GenBank/DDBJ whole genome shotgun (WGS) entry which is preliminary data.</text>
</comment>
<organism evidence="2 3">
    <name type="scientific">Nonomuraea endophytica</name>
    <dbReference type="NCBI Taxonomy" id="714136"/>
    <lineage>
        <taxon>Bacteria</taxon>
        <taxon>Bacillati</taxon>
        <taxon>Actinomycetota</taxon>
        <taxon>Actinomycetes</taxon>
        <taxon>Streptosporangiales</taxon>
        <taxon>Streptosporangiaceae</taxon>
        <taxon>Nonomuraea</taxon>
    </lineage>
</organism>
<evidence type="ECO:0000313" key="2">
    <source>
        <dbReference type="EMBL" id="MBB5085054.1"/>
    </source>
</evidence>
<feature type="region of interest" description="Disordered" evidence="1">
    <location>
        <begin position="1"/>
        <end position="21"/>
    </location>
</feature>
<accession>A0A7W8AG01</accession>
<evidence type="ECO:0000313" key="3">
    <source>
        <dbReference type="Proteomes" id="UP000568380"/>
    </source>
</evidence>
<keyword evidence="3" id="KW-1185">Reference proteome</keyword>
<protein>
    <submittedName>
        <fullName evidence="2">Uncharacterized protein</fullName>
    </submittedName>
</protein>
<dbReference type="EMBL" id="JACHIN010000030">
    <property type="protein sequence ID" value="MBB5085054.1"/>
    <property type="molecule type" value="Genomic_DNA"/>
</dbReference>
<proteinExistence type="predicted"/>
<sequence>MVELLPTPTTSEGTGAGHAAQGGMNLRHTISLLPTPTATRPATTANYRADGTPYSDGYGMTLLDAARLLPTPRASARENRQTKRSPTQKAGKHGLCLAAEMSELSSGASTVRPSTAGSASLAALRPLQLTIEDALQLPSSSG</sequence>
<reference evidence="2 3" key="1">
    <citation type="submission" date="2020-08" db="EMBL/GenBank/DDBJ databases">
        <title>Genomic Encyclopedia of Type Strains, Phase IV (KMG-IV): sequencing the most valuable type-strain genomes for metagenomic binning, comparative biology and taxonomic classification.</title>
        <authorList>
            <person name="Goeker M."/>
        </authorList>
    </citation>
    <scope>NUCLEOTIDE SEQUENCE [LARGE SCALE GENOMIC DNA]</scope>
    <source>
        <strain evidence="2 3">DSM 45385</strain>
    </source>
</reference>
<dbReference type="Proteomes" id="UP000568380">
    <property type="component" value="Unassembled WGS sequence"/>
</dbReference>
<name>A0A7W8AG01_9ACTN</name>
<gene>
    <name evidence="2" type="ORF">HNR40_010567</name>
</gene>